<dbReference type="InterPro" id="IPR014910">
    <property type="entry name" value="YdhR"/>
</dbReference>
<proteinExistence type="predicted"/>
<name>A0ABX4HTD4_9BACI</name>
<comment type="caution">
    <text evidence="1">The sequence shown here is derived from an EMBL/GenBank/DDBJ whole genome shotgun (WGS) entry which is preliminary data.</text>
</comment>
<dbReference type="Proteomes" id="UP000217561">
    <property type="component" value="Unassembled WGS sequence"/>
</dbReference>
<evidence type="ECO:0000313" key="1">
    <source>
        <dbReference type="EMBL" id="PBB06486.1"/>
    </source>
</evidence>
<sequence>MTYILQMDFDMDGPFGEEMAEGFAGLAESINEEKGFLWKVWTENPDTKEAGGIYAFETKEATEEYLEKHSARLKEFGITGIRSKLFRMNEALTKINNGTVK</sequence>
<protein>
    <submittedName>
        <fullName evidence="1">Monooxygenase</fullName>
    </submittedName>
</protein>
<dbReference type="SUPFAM" id="SSF54909">
    <property type="entry name" value="Dimeric alpha+beta barrel"/>
    <property type="match status" value="1"/>
</dbReference>
<dbReference type="PANTHER" id="PTHR39169:SF1">
    <property type="entry name" value="MONOOXYGENASE YDHR-RELATED"/>
    <property type="match status" value="1"/>
</dbReference>
<keyword evidence="1" id="KW-0503">Monooxygenase</keyword>
<dbReference type="EMBL" id="NSGH01000004">
    <property type="protein sequence ID" value="PBB06486.1"/>
    <property type="molecule type" value="Genomic_DNA"/>
</dbReference>
<dbReference type="InterPro" id="IPR011008">
    <property type="entry name" value="Dimeric_a/b-barrel"/>
</dbReference>
<dbReference type="Gene3D" id="3.30.70.100">
    <property type="match status" value="1"/>
</dbReference>
<keyword evidence="2" id="KW-1185">Reference proteome</keyword>
<reference evidence="1 2" key="1">
    <citation type="submission" date="2017-08" db="EMBL/GenBank/DDBJ databases">
        <title>Salimicrobium alkalisoli sp. nov., isolated from saline alkaline soil.</title>
        <authorList>
            <person name="Zhang G."/>
            <person name="Xiong Q."/>
        </authorList>
    </citation>
    <scope>NUCLEOTIDE SEQUENCE [LARGE SCALE GENOMIC DNA]</scope>
    <source>
        <strain evidence="1 2">WN024</strain>
    </source>
</reference>
<organism evidence="1 2">
    <name type="scientific">Salimicrobium humidisoli</name>
    <dbReference type="NCBI Taxonomy" id="2029857"/>
    <lineage>
        <taxon>Bacteria</taxon>
        <taxon>Bacillati</taxon>
        <taxon>Bacillota</taxon>
        <taxon>Bacilli</taxon>
        <taxon>Bacillales</taxon>
        <taxon>Bacillaceae</taxon>
        <taxon>Salimicrobium</taxon>
    </lineage>
</organism>
<keyword evidence="1" id="KW-0560">Oxidoreductase</keyword>
<accession>A0ABX4HTD4</accession>
<dbReference type="NCBIfam" id="NF008333">
    <property type="entry name" value="PRK11118.1"/>
    <property type="match status" value="1"/>
</dbReference>
<dbReference type="GO" id="GO:0004497">
    <property type="term" value="F:monooxygenase activity"/>
    <property type="evidence" value="ECO:0007669"/>
    <property type="project" value="UniProtKB-KW"/>
</dbReference>
<dbReference type="RefSeq" id="WP_095821475.1">
    <property type="nucleotide sequence ID" value="NZ_NSGH01000004.1"/>
</dbReference>
<evidence type="ECO:0000313" key="2">
    <source>
        <dbReference type="Proteomes" id="UP000217561"/>
    </source>
</evidence>
<dbReference type="PANTHER" id="PTHR39169">
    <property type="match status" value="1"/>
</dbReference>
<dbReference type="Pfam" id="PF08803">
    <property type="entry name" value="ydhR"/>
    <property type="match status" value="1"/>
</dbReference>
<gene>
    <name evidence="1" type="ORF">CKW00_03940</name>
</gene>